<protein>
    <submittedName>
        <fullName evidence="3">Cyclic nucleotide-binding domain-containing protein</fullName>
    </submittedName>
</protein>
<sequence length="197" mass="21185">MDTSASSAASQAGAAPADDTPPQRCIGWPERAPEVGARPIDPAEGAALFAEVWHREPHVLPLDAEELARLSRWAQFVEVPPGRTLIRQDEFGDYLVMVLEGTLAVARSNAAGGSTRLAEARPGDMLGEMSLLDAGSRFSVVTTLSTSRLAVLQAEPFRRMMRDEPRIALALMAALSRRLSLRVRQLGARLGALLSST</sequence>
<dbReference type="AlphaFoldDB" id="A0AAW9QES2"/>
<dbReference type="InterPro" id="IPR000595">
    <property type="entry name" value="cNMP-bd_dom"/>
</dbReference>
<dbReference type="Proteomes" id="UP001336250">
    <property type="component" value="Unassembled WGS sequence"/>
</dbReference>
<feature type="domain" description="Cyclic nucleotide-binding" evidence="2">
    <location>
        <begin position="62"/>
        <end position="178"/>
    </location>
</feature>
<evidence type="ECO:0000259" key="2">
    <source>
        <dbReference type="PROSITE" id="PS50042"/>
    </source>
</evidence>
<evidence type="ECO:0000313" key="4">
    <source>
        <dbReference type="Proteomes" id="UP001336250"/>
    </source>
</evidence>
<dbReference type="SMART" id="SM00100">
    <property type="entry name" value="cNMP"/>
    <property type="match status" value="1"/>
</dbReference>
<dbReference type="SUPFAM" id="SSF51206">
    <property type="entry name" value="cAMP-binding domain-like"/>
    <property type="match status" value="1"/>
</dbReference>
<dbReference type="InterPro" id="IPR018490">
    <property type="entry name" value="cNMP-bd_dom_sf"/>
</dbReference>
<dbReference type="GO" id="GO:0003700">
    <property type="term" value="F:DNA-binding transcription factor activity"/>
    <property type="evidence" value="ECO:0007669"/>
    <property type="project" value="TreeGrafter"/>
</dbReference>
<organism evidence="3 4">
    <name type="scientific">Aquincola agrisoli</name>
    <dbReference type="NCBI Taxonomy" id="3119538"/>
    <lineage>
        <taxon>Bacteria</taxon>
        <taxon>Pseudomonadati</taxon>
        <taxon>Pseudomonadota</taxon>
        <taxon>Betaproteobacteria</taxon>
        <taxon>Burkholderiales</taxon>
        <taxon>Sphaerotilaceae</taxon>
        <taxon>Aquincola</taxon>
    </lineage>
</organism>
<feature type="region of interest" description="Disordered" evidence="1">
    <location>
        <begin position="1"/>
        <end position="29"/>
    </location>
</feature>
<dbReference type="RefSeq" id="WP_332293342.1">
    <property type="nucleotide sequence ID" value="NZ_JAZIBG010000059.1"/>
</dbReference>
<dbReference type="GO" id="GO:0005829">
    <property type="term" value="C:cytosol"/>
    <property type="evidence" value="ECO:0007669"/>
    <property type="project" value="TreeGrafter"/>
</dbReference>
<accession>A0AAW9QES2</accession>
<dbReference type="Pfam" id="PF00027">
    <property type="entry name" value="cNMP_binding"/>
    <property type="match status" value="1"/>
</dbReference>
<dbReference type="InterPro" id="IPR050397">
    <property type="entry name" value="Env_Response_Regulators"/>
</dbReference>
<dbReference type="EMBL" id="JAZIBG010000059">
    <property type="protein sequence ID" value="MEF7617581.1"/>
    <property type="molecule type" value="Genomic_DNA"/>
</dbReference>
<feature type="compositionally biased region" description="Low complexity" evidence="1">
    <location>
        <begin position="1"/>
        <end position="17"/>
    </location>
</feature>
<comment type="caution">
    <text evidence="3">The sequence shown here is derived from an EMBL/GenBank/DDBJ whole genome shotgun (WGS) entry which is preliminary data.</text>
</comment>
<dbReference type="PANTHER" id="PTHR24567">
    <property type="entry name" value="CRP FAMILY TRANSCRIPTIONAL REGULATORY PROTEIN"/>
    <property type="match status" value="1"/>
</dbReference>
<dbReference type="Gene3D" id="2.60.120.10">
    <property type="entry name" value="Jelly Rolls"/>
    <property type="match status" value="1"/>
</dbReference>
<reference evidence="3 4" key="1">
    <citation type="submission" date="2024-02" db="EMBL/GenBank/DDBJ databases">
        <title>Genome sequence of Aquincola sp. MAHUQ-54.</title>
        <authorList>
            <person name="Huq M.A."/>
        </authorList>
    </citation>
    <scope>NUCLEOTIDE SEQUENCE [LARGE SCALE GENOMIC DNA]</scope>
    <source>
        <strain evidence="3 4">MAHUQ-54</strain>
    </source>
</reference>
<dbReference type="CDD" id="cd00038">
    <property type="entry name" value="CAP_ED"/>
    <property type="match status" value="1"/>
</dbReference>
<keyword evidence="4" id="KW-1185">Reference proteome</keyword>
<evidence type="ECO:0000313" key="3">
    <source>
        <dbReference type="EMBL" id="MEF7617581.1"/>
    </source>
</evidence>
<evidence type="ECO:0000256" key="1">
    <source>
        <dbReference type="SAM" id="MobiDB-lite"/>
    </source>
</evidence>
<proteinExistence type="predicted"/>
<gene>
    <name evidence="3" type="ORF">V4F39_26970</name>
</gene>
<name>A0AAW9QES2_9BURK</name>
<dbReference type="PANTHER" id="PTHR24567:SF74">
    <property type="entry name" value="HTH-TYPE TRANSCRIPTIONAL REGULATOR ARCR"/>
    <property type="match status" value="1"/>
</dbReference>
<dbReference type="PROSITE" id="PS50042">
    <property type="entry name" value="CNMP_BINDING_3"/>
    <property type="match status" value="1"/>
</dbReference>
<dbReference type="InterPro" id="IPR014710">
    <property type="entry name" value="RmlC-like_jellyroll"/>
</dbReference>